<dbReference type="STRING" id="930990.A0A067MDJ7"/>
<dbReference type="Proteomes" id="UP000027195">
    <property type="component" value="Unassembled WGS sequence"/>
</dbReference>
<evidence type="ECO:0000313" key="2">
    <source>
        <dbReference type="EMBL" id="KDQ09942.1"/>
    </source>
</evidence>
<dbReference type="OrthoDB" id="2742740at2759"/>
<organism evidence="2 3">
    <name type="scientific">Botryobasidium botryosum (strain FD-172 SS1)</name>
    <dbReference type="NCBI Taxonomy" id="930990"/>
    <lineage>
        <taxon>Eukaryota</taxon>
        <taxon>Fungi</taxon>
        <taxon>Dikarya</taxon>
        <taxon>Basidiomycota</taxon>
        <taxon>Agaricomycotina</taxon>
        <taxon>Agaricomycetes</taxon>
        <taxon>Cantharellales</taxon>
        <taxon>Botryobasidiaceae</taxon>
        <taxon>Botryobasidium</taxon>
    </lineage>
</organism>
<protein>
    <submittedName>
        <fullName evidence="2">Uncharacterized protein</fullName>
    </submittedName>
</protein>
<evidence type="ECO:0000256" key="1">
    <source>
        <dbReference type="SAM" id="MobiDB-lite"/>
    </source>
</evidence>
<accession>A0A067MDJ7</accession>
<dbReference type="EMBL" id="KL198073">
    <property type="protein sequence ID" value="KDQ09942.1"/>
    <property type="molecule type" value="Genomic_DNA"/>
</dbReference>
<dbReference type="AlphaFoldDB" id="A0A067MDJ7"/>
<proteinExistence type="predicted"/>
<sequence length="394" mass="43077">MREDLPACEDPTLPNCTPTPQDLDVQDGTMGDNGGEDERIDSGSTVAEAAAASAAAARAAATAAAHQLTDLDDDDTDDAFIRALEQASLDEEGLPEDILYCLRFPEAPEAIVDKDILLSLRLYLSLHNTSEQAYKDVREAILLHHPDHAILTWHQVKAKIAEITGVMSLACDMCIKSCMAYVSIWASLEECPYCREPCYDQEVLKASKGKIKRARQEFHTVLLGPQLEAQRSLAAGQKIPVYKDIIYVNYGPDLWYKKLHILPGGTIPGPNKPQNLDSFLFVGLHHLAALQQEGLRVWDAIERAVVDNNPYLLLGTADGPGLACLNGFVGHHDNYHVSGCTHEDIDVGALLPPMSPEQYTNGLLTVLSARNATHYEELRKATGIVKPTLFSGLS</sequence>
<gene>
    <name evidence="2" type="ORF">BOTBODRAFT_178671</name>
</gene>
<reference evidence="3" key="1">
    <citation type="journal article" date="2014" name="Proc. Natl. Acad. Sci. U.S.A.">
        <title>Extensive sampling of basidiomycete genomes demonstrates inadequacy of the white-rot/brown-rot paradigm for wood decay fungi.</title>
        <authorList>
            <person name="Riley R."/>
            <person name="Salamov A.A."/>
            <person name="Brown D.W."/>
            <person name="Nagy L.G."/>
            <person name="Floudas D."/>
            <person name="Held B.W."/>
            <person name="Levasseur A."/>
            <person name="Lombard V."/>
            <person name="Morin E."/>
            <person name="Otillar R."/>
            <person name="Lindquist E.A."/>
            <person name="Sun H."/>
            <person name="LaButti K.M."/>
            <person name="Schmutz J."/>
            <person name="Jabbour D."/>
            <person name="Luo H."/>
            <person name="Baker S.E."/>
            <person name="Pisabarro A.G."/>
            <person name="Walton J.D."/>
            <person name="Blanchette R.A."/>
            <person name="Henrissat B."/>
            <person name="Martin F."/>
            <person name="Cullen D."/>
            <person name="Hibbett D.S."/>
            <person name="Grigoriev I.V."/>
        </authorList>
    </citation>
    <scope>NUCLEOTIDE SEQUENCE [LARGE SCALE GENOMIC DNA]</scope>
    <source>
        <strain evidence="3">FD-172 SS1</strain>
    </source>
</reference>
<feature type="region of interest" description="Disordered" evidence="1">
    <location>
        <begin position="1"/>
        <end position="47"/>
    </location>
</feature>
<evidence type="ECO:0000313" key="3">
    <source>
        <dbReference type="Proteomes" id="UP000027195"/>
    </source>
</evidence>
<dbReference type="InParanoid" id="A0A067MDJ7"/>
<dbReference type="HOGENOM" id="CLU_007337_1_1_1"/>
<keyword evidence="3" id="KW-1185">Reference proteome</keyword>
<name>A0A067MDJ7_BOTB1</name>